<dbReference type="EMBL" id="JAUFPN010000108">
    <property type="protein sequence ID" value="MDN3564663.1"/>
    <property type="molecule type" value="Genomic_DNA"/>
</dbReference>
<dbReference type="Pfam" id="PF03239">
    <property type="entry name" value="FTR1"/>
    <property type="match status" value="1"/>
</dbReference>
<keyword evidence="8" id="KW-1185">Reference proteome</keyword>
<dbReference type="PANTHER" id="PTHR31632:SF2">
    <property type="entry name" value="PLASMA MEMBRANE IRON PERMEASE"/>
    <property type="match status" value="1"/>
</dbReference>
<protein>
    <submittedName>
        <fullName evidence="7">FTR1 family protein</fullName>
    </submittedName>
</protein>
<evidence type="ECO:0000256" key="1">
    <source>
        <dbReference type="ARBA" id="ARBA00004141"/>
    </source>
</evidence>
<keyword evidence="5 6" id="KW-0472">Membrane</keyword>
<keyword evidence="4 6" id="KW-1133">Transmembrane helix</keyword>
<dbReference type="Proteomes" id="UP001529369">
    <property type="component" value="Unassembled WGS sequence"/>
</dbReference>
<feature type="transmembrane region" description="Helical" evidence="6">
    <location>
        <begin position="6"/>
        <end position="28"/>
    </location>
</feature>
<comment type="similarity">
    <text evidence="2">Belongs to the oxidase-dependent Fe transporter (OFeT) (TC 9.A.10.1) family.</text>
</comment>
<organism evidence="7 8">
    <name type="scientific">Paeniroseomonas aquatica</name>
    <dbReference type="NCBI Taxonomy" id="373043"/>
    <lineage>
        <taxon>Bacteria</taxon>
        <taxon>Pseudomonadati</taxon>
        <taxon>Pseudomonadota</taxon>
        <taxon>Alphaproteobacteria</taxon>
        <taxon>Acetobacterales</taxon>
        <taxon>Acetobacteraceae</taxon>
        <taxon>Paeniroseomonas</taxon>
    </lineage>
</organism>
<dbReference type="PANTHER" id="PTHR31632">
    <property type="entry name" value="IRON TRANSPORTER FTH1"/>
    <property type="match status" value="1"/>
</dbReference>
<reference evidence="8" key="1">
    <citation type="journal article" date="2019" name="Int. J. Syst. Evol. Microbiol.">
        <title>The Global Catalogue of Microorganisms (GCM) 10K type strain sequencing project: providing services to taxonomists for standard genome sequencing and annotation.</title>
        <authorList>
            <consortium name="The Broad Institute Genomics Platform"/>
            <consortium name="The Broad Institute Genome Sequencing Center for Infectious Disease"/>
            <person name="Wu L."/>
            <person name="Ma J."/>
        </authorList>
    </citation>
    <scope>NUCLEOTIDE SEQUENCE [LARGE SCALE GENOMIC DNA]</scope>
    <source>
        <strain evidence="8">CECT 7131</strain>
    </source>
</reference>
<keyword evidence="3 6" id="KW-0812">Transmembrane</keyword>
<feature type="transmembrane region" description="Helical" evidence="6">
    <location>
        <begin position="113"/>
        <end position="130"/>
    </location>
</feature>
<proteinExistence type="inferred from homology"/>
<name>A0ABT8A4R0_9PROT</name>
<dbReference type="InterPro" id="IPR004923">
    <property type="entry name" value="FTR1/Fip1/EfeU"/>
</dbReference>
<sequence length="207" mass="22417">MNPAVVVQISVVLLREAMEAVIVLLAVASLLRRVTPARTLALWIGAVLGLLASLLIGGVYASRPPSAYANDAEGITCLLAAGLMLWVGGWLWRQTDPRTWDQTLERTAWQALGARRAPLALGFVGFLAVFREGVETALFLAALGRHGAPADLWGGVAFAVLVLLVLWQIAIRTTIRLPLRPMFQITSVVLLITAAQLAFDGMQHFRQ</sequence>
<comment type="subcellular location">
    <subcellularLocation>
        <location evidence="1">Membrane</location>
        <topology evidence="1">Multi-pass membrane protein</topology>
    </subcellularLocation>
</comment>
<gene>
    <name evidence="7" type="ORF">QWZ14_09830</name>
</gene>
<evidence type="ECO:0000256" key="3">
    <source>
        <dbReference type="ARBA" id="ARBA00022692"/>
    </source>
</evidence>
<dbReference type="RefSeq" id="WP_290316467.1">
    <property type="nucleotide sequence ID" value="NZ_JAUFPN010000108.1"/>
</dbReference>
<feature type="transmembrane region" description="Helical" evidence="6">
    <location>
        <begin position="40"/>
        <end position="60"/>
    </location>
</feature>
<evidence type="ECO:0000256" key="2">
    <source>
        <dbReference type="ARBA" id="ARBA00008333"/>
    </source>
</evidence>
<evidence type="ECO:0000256" key="4">
    <source>
        <dbReference type="ARBA" id="ARBA00022989"/>
    </source>
</evidence>
<evidence type="ECO:0000256" key="5">
    <source>
        <dbReference type="ARBA" id="ARBA00023136"/>
    </source>
</evidence>
<evidence type="ECO:0000313" key="7">
    <source>
        <dbReference type="EMBL" id="MDN3564663.1"/>
    </source>
</evidence>
<feature type="transmembrane region" description="Helical" evidence="6">
    <location>
        <begin position="72"/>
        <end position="92"/>
    </location>
</feature>
<accession>A0ABT8A4R0</accession>
<comment type="caution">
    <text evidence="7">The sequence shown here is derived from an EMBL/GenBank/DDBJ whole genome shotgun (WGS) entry which is preliminary data.</text>
</comment>
<evidence type="ECO:0000256" key="6">
    <source>
        <dbReference type="SAM" id="Phobius"/>
    </source>
</evidence>
<evidence type="ECO:0000313" key="8">
    <source>
        <dbReference type="Proteomes" id="UP001529369"/>
    </source>
</evidence>
<feature type="transmembrane region" description="Helical" evidence="6">
    <location>
        <begin position="150"/>
        <end position="170"/>
    </location>
</feature>